<dbReference type="SUPFAM" id="SSF52540">
    <property type="entry name" value="P-loop containing nucleoside triphosphate hydrolases"/>
    <property type="match status" value="1"/>
</dbReference>
<dbReference type="Proteomes" id="UP000467840">
    <property type="component" value="Chromosome 5"/>
</dbReference>
<dbReference type="Pfam" id="PF23598">
    <property type="entry name" value="LRR_14"/>
    <property type="match status" value="1"/>
</dbReference>
<keyword evidence="1" id="KW-0677">Repeat</keyword>
<evidence type="ECO:0000256" key="1">
    <source>
        <dbReference type="ARBA" id="ARBA00022737"/>
    </source>
</evidence>
<dbReference type="GO" id="GO:0043531">
    <property type="term" value="F:ADP binding"/>
    <property type="evidence" value="ECO:0007669"/>
    <property type="project" value="InterPro"/>
</dbReference>
<evidence type="ECO:0000256" key="2">
    <source>
        <dbReference type="ARBA" id="ARBA00022821"/>
    </source>
</evidence>
<dbReference type="InterPro" id="IPR044974">
    <property type="entry name" value="Disease_R_plants"/>
</dbReference>
<name>A0A6A6NH15_HEVBR</name>
<proteinExistence type="predicted"/>
<accession>A0A6A6NH15</accession>
<organism evidence="6 7">
    <name type="scientific">Hevea brasiliensis</name>
    <name type="common">Para rubber tree</name>
    <name type="synonym">Siphonia brasiliensis</name>
    <dbReference type="NCBI Taxonomy" id="3981"/>
    <lineage>
        <taxon>Eukaryota</taxon>
        <taxon>Viridiplantae</taxon>
        <taxon>Streptophyta</taxon>
        <taxon>Embryophyta</taxon>
        <taxon>Tracheophyta</taxon>
        <taxon>Spermatophyta</taxon>
        <taxon>Magnoliopsida</taxon>
        <taxon>eudicotyledons</taxon>
        <taxon>Gunneridae</taxon>
        <taxon>Pentapetalae</taxon>
        <taxon>rosids</taxon>
        <taxon>fabids</taxon>
        <taxon>Malpighiales</taxon>
        <taxon>Euphorbiaceae</taxon>
        <taxon>Crotonoideae</taxon>
        <taxon>Micrandreae</taxon>
        <taxon>Hevea</taxon>
    </lineage>
</organism>
<evidence type="ECO:0000259" key="3">
    <source>
        <dbReference type="Pfam" id="PF00931"/>
    </source>
</evidence>
<dbReference type="FunFam" id="1.10.10.10:FF:000322">
    <property type="entry name" value="Probable disease resistance protein At1g63360"/>
    <property type="match status" value="1"/>
</dbReference>
<dbReference type="Pfam" id="PF00931">
    <property type="entry name" value="NB-ARC"/>
    <property type="match status" value="1"/>
</dbReference>
<dbReference type="Gene3D" id="1.10.10.10">
    <property type="entry name" value="Winged helix-like DNA-binding domain superfamily/Winged helix DNA-binding domain"/>
    <property type="match status" value="1"/>
</dbReference>
<dbReference type="FunFam" id="3.40.50.300:FF:001091">
    <property type="entry name" value="Probable disease resistance protein At1g61300"/>
    <property type="match status" value="1"/>
</dbReference>
<dbReference type="InterPro" id="IPR036388">
    <property type="entry name" value="WH-like_DNA-bd_sf"/>
</dbReference>
<dbReference type="EMBL" id="JAAGAX010000001">
    <property type="protein sequence ID" value="KAF2324434.1"/>
    <property type="molecule type" value="Genomic_DNA"/>
</dbReference>
<gene>
    <name evidence="6" type="ORF">GH714_014032</name>
</gene>
<keyword evidence="7" id="KW-1185">Reference proteome</keyword>
<reference evidence="6 7" key="1">
    <citation type="journal article" date="2020" name="Mol. Plant">
        <title>The Chromosome-Based Rubber Tree Genome Provides New Insights into Spurge Genome Evolution and Rubber Biosynthesis.</title>
        <authorList>
            <person name="Liu J."/>
            <person name="Shi C."/>
            <person name="Shi C.C."/>
            <person name="Li W."/>
            <person name="Zhang Q.J."/>
            <person name="Zhang Y."/>
            <person name="Li K."/>
            <person name="Lu H.F."/>
            <person name="Shi C."/>
            <person name="Zhu S.T."/>
            <person name="Xiao Z.Y."/>
            <person name="Nan H."/>
            <person name="Yue Y."/>
            <person name="Zhu X.G."/>
            <person name="Wu Y."/>
            <person name="Hong X.N."/>
            <person name="Fan G.Y."/>
            <person name="Tong Y."/>
            <person name="Zhang D."/>
            <person name="Mao C.L."/>
            <person name="Liu Y.L."/>
            <person name="Hao S.J."/>
            <person name="Liu W.Q."/>
            <person name="Lv M.Q."/>
            <person name="Zhang H.B."/>
            <person name="Liu Y."/>
            <person name="Hu-Tang G.R."/>
            <person name="Wang J.P."/>
            <person name="Wang J.H."/>
            <person name="Sun Y.H."/>
            <person name="Ni S.B."/>
            <person name="Chen W.B."/>
            <person name="Zhang X.C."/>
            <person name="Jiao Y.N."/>
            <person name="Eichler E.E."/>
            <person name="Li G.H."/>
            <person name="Liu X."/>
            <person name="Gao L.Z."/>
        </authorList>
    </citation>
    <scope>NUCLEOTIDE SEQUENCE [LARGE SCALE GENOMIC DNA]</scope>
    <source>
        <strain evidence="7">cv. GT1</strain>
        <tissue evidence="6">Leaf</tissue>
    </source>
</reference>
<feature type="domain" description="NB-ARC" evidence="3">
    <location>
        <begin position="84"/>
        <end position="228"/>
    </location>
</feature>
<evidence type="ECO:0000259" key="4">
    <source>
        <dbReference type="Pfam" id="PF23559"/>
    </source>
</evidence>
<sequence length="594" mass="68053">MNPTSAYAPSRPLLMAECKLLMASIRNTRDQIKNQNISAGHRILHQKFCVAGQGANSTCAGNEWQDQRGDALLLDRTDLVGIDKPTKKLVGWLVNEGTGREVVSLAGMGGLGKTTLAKQVYDDSEVKKHFSMHAWITVSRSYKMEELLKDIVQQLFSADRKPVPREADNMNSNQLKTIIKELLQNRRYLIVLDDVWHINEWDAVKYALPTNNCGSRVILTTRNADLAFTSRIEYEVSGILATKDMRRIDEWEMVRRSLGAEIEGNDKLKNLKKVLSLSFNDLPYYLKSCFLYLSIFPEDHPIEHMRLIRLWVAEGFVEAKYGKELEDVAGDYLNELLNRSLLQVAETTSDGRIKTCRTHDLLREIVISKSREQNFAVIAKEHNVTWPDRLRRLSIHNTLQNVQQNRLSTYNLKYLSLKSTKVATIPSYIGKLQHLETLDLKHAHVTELPVEILKLRKLRHLLVYRYEYESYAHFHSKHGFKALEKIGVLRSLQKLCLIEANLGNGNIMRNSEANPTEKVRCSKVEKEDGKTLCSSIENLSNLRALSLLSVEDEILDLQHLFSPPPQLLQRLYLTGRLETLPHWIPNLASLVRRI</sequence>
<evidence type="ECO:0000259" key="5">
    <source>
        <dbReference type="Pfam" id="PF23598"/>
    </source>
</evidence>
<evidence type="ECO:0000313" key="7">
    <source>
        <dbReference type="Proteomes" id="UP000467840"/>
    </source>
</evidence>
<dbReference type="AlphaFoldDB" id="A0A6A6NH15"/>
<dbReference type="Gene3D" id="3.80.10.10">
    <property type="entry name" value="Ribonuclease Inhibitor"/>
    <property type="match status" value="1"/>
</dbReference>
<feature type="domain" description="Disease resistance protein winged helix" evidence="4">
    <location>
        <begin position="295"/>
        <end position="366"/>
    </location>
</feature>
<dbReference type="InterPro" id="IPR032675">
    <property type="entry name" value="LRR_dom_sf"/>
</dbReference>
<dbReference type="SUPFAM" id="SSF52047">
    <property type="entry name" value="RNI-like"/>
    <property type="match status" value="1"/>
</dbReference>
<dbReference type="InterPro" id="IPR002182">
    <property type="entry name" value="NB-ARC"/>
</dbReference>
<dbReference type="InterPro" id="IPR027417">
    <property type="entry name" value="P-loop_NTPase"/>
</dbReference>
<evidence type="ECO:0000313" key="6">
    <source>
        <dbReference type="EMBL" id="KAF2324434.1"/>
    </source>
</evidence>
<dbReference type="InterPro" id="IPR058922">
    <property type="entry name" value="WHD_DRP"/>
</dbReference>
<dbReference type="InterPro" id="IPR055414">
    <property type="entry name" value="LRR_R13L4/SHOC2-like"/>
</dbReference>
<comment type="caution">
    <text evidence="6">The sequence shown here is derived from an EMBL/GenBank/DDBJ whole genome shotgun (WGS) entry which is preliminary data.</text>
</comment>
<dbReference type="Pfam" id="PF23559">
    <property type="entry name" value="WHD_DRP"/>
    <property type="match status" value="1"/>
</dbReference>
<feature type="domain" description="Disease resistance R13L4/SHOC-2-like LRR" evidence="5">
    <location>
        <begin position="407"/>
        <end position="588"/>
    </location>
</feature>
<dbReference type="Gene3D" id="3.40.50.300">
    <property type="entry name" value="P-loop containing nucleotide triphosphate hydrolases"/>
    <property type="match status" value="1"/>
</dbReference>
<dbReference type="PANTHER" id="PTHR23155:SF1205">
    <property type="entry name" value="DISEASE RESISTANCE PROTEIN RPM1"/>
    <property type="match status" value="1"/>
</dbReference>
<dbReference type="PANTHER" id="PTHR23155">
    <property type="entry name" value="DISEASE RESISTANCE PROTEIN RP"/>
    <property type="match status" value="1"/>
</dbReference>
<dbReference type="GO" id="GO:0098542">
    <property type="term" value="P:defense response to other organism"/>
    <property type="evidence" value="ECO:0007669"/>
    <property type="project" value="TreeGrafter"/>
</dbReference>
<protein>
    <submittedName>
        <fullName evidence="6">Uncharacterized protein</fullName>
    </submittedName>
</protein>
<keyword evidence="2" id="KW-0611">Plant defense</keyword>
<dbReference type="PRINTS" id="PR00364">
    <property type="entry name" value="DISEASERSIST"/>
</dbReference>